<comment type="caution">
    <text evidence="1">The sequence shown here is derived from an EMBL/GenBank/DDBJ whole genome shotgun (WGS) entry which is preliminary data.</text>
</comment>
<name>A0ABQ6J4F0_9GAMM</name>
<reference evidence="3" key="2">
    <citation type="journal article" date="2019" name="Int. J. Syst. Evol. Microbiol.">
        <title>The Global Catalogue of Microorganisms (GCM) 10K type strain sequencing project: providing services to taxonomists for standard genome sequencing and annotation.</title>
        <authorList>
            <consortium name="The Broad Institute Genomics Platform"/>
            <consortium name="The Broad Institute Genome Sequencing Center for Infectious Disease"/>
            <person name="Wu L."/>
            <person name="Ma J."/>
        </authorList>
    </citation>
    <scope>NUCLEOTIDE SEQUENCE [LARGE SCALE GENOMIC DNA]</scope>
    <source>
        <strain evidence="3">NBRC 102030</strain>
    </source>
</reference>
<keyword evidence="3" id="KW-1185">Reference proteome</keyword>
<organism evidence="1 3">
    <name type="scientific">Shewanella glacialipiscicola</name>
    <dbReference type="NCBI Taxonomy" id="614069"/>
    <lineage>
        <taxon>Bacteria</taxon>
        <taxon>Pseudomonadati</taxon>
        <taxon>Pseudomonadota</taxon>
        <taxon>Gammaproteobacteria</taxon>
        <taxon>Alteromonadales</taxon>
        <taxon>Shewanellaceae</taxon>
        <taxon>Shewanella</taxon>
    </lineage>
</organism>
<evidence type="ECO:0000313" key="2">
    <source>
        <dbReference type="EMBL" id="GMA84605.1"/>
    </source>
</evidence>
<sequence>MSIVKFCVVRIKAGNKFGMDILIVISRWHLALFYKNAVIPIKDRTAVKLH</sequence>
<dbReference type="EMBL" id="BSUY01000001">
    <property type="protein sequence ID" value="GMA81730.1"/>
    <property type="molecule type" value="Genomic_DNA"/>
</dbReference>
<accession>A0ABQ6J4F0</accession>
<reference evidence="1" key="1">
    <citation type="journal article" date="2014" name="Int. J. Syst. Evol. Microbiol.">
        <title>Complete genome of a new Firmicutes species belonging to the dominant human colonic microbiota ('Ruminococcus bicirculans') reveals two chromosomes and a selective capacity to utilize plant glucans.</title>
        <authorList>
            <consortium name="NISC Comparative Sequencing Program"/>
            <person name="Wegmann U."/>
            <person name="Louis P."/>
            <person name="Goesmann A."/>
            <person name="Henrissat B."/>
            <person name="Duncan S.H."/>
            <person name="Flint H.J."/>
        </authorList>
    </citation>
    <scope>NUCLEOTIDE SEQUENCE</scope>
    <source>
        <strain evidence="1">NBRC 102030</strain>
    </source>
</reference>
<gene>
    <name evidence="1" type="ORF">GCM10025855_12630</name>
    <name evidence="2" type="ORF">GCM10025855_41390</name>
</gene>
<reference evidence="1" key="3">
    <citation type="submission" date="2023-02" db="EMBL/GenBank/DDBJ databases">
        <authorList>
            <person name="Sun Q."/>
            <person name="Mori K."/>
        </authorList>
    </citation>
    <scope>NUCLEOTIDE SEQUENCE</scope>
    <source>
        <strain evidence="1">NBRC 102030</strain>
    </source>
</reference>
<proteinExistence type="predicted"/>
<dbReference type="Proteomes" id="UP001157046">
    <property type="component" value="Unassembled WGS sequence"/>
</dbReference>
<evidence type="ECO:0000313" key="3">
    <source>
        <dbReference type="Proteomes" id="UP001157046"/>
    </source>
</evidence>
<evidence type="ECO:0000313" key="1">
    <source>
        <dbReference type="EMBL" id="GMA81730.1"/>
    </source>
</evidence>
<protein>
    <submittedName>
        <fullName evidence="1">Uncharacterized protein</fullName>
    </submittedName>
</protein>
<dbReference type="EMBL" id="BSUY01000003">
    <property type="protein sequence ID" value="GMA84605.1"/>
    <property type="molecule type" value="Genomic_DNA"/>
</dbReference>